<feature type="compositionally biased region" description="Low complexity" evidence="1">
    <location>
        <begin position="30"/>
        <end position="47"/>
    </location>
</feature>
<dbReference type="GeneID" id="25916106"/>
<dbReference type="AlphaFoldDB" id="A0A0L0F565"/>
<gene>
    <name evidence="2" type="ORF">SARC_15602</name>
</gene>
<dbReference type="RefSeq" id="XP_014145757.1">
    <property type="nucleotide sequence ID" value="XM_014290282.1"/>
</dbReference>
<feature type="region of interest" description="Disordered" evidence="1">
    <location>
        <begin position="18"/>
        <end position="50"/>
    </location>
</feature>
<accession>A0A0L0F565</accession>
<organism evidence="2 3">
    <name type="scientific">Sphaeroforma arctica JP610</name>
    <dbReference type="NCBI Taxonomy" id="667725"/>
    <lineage>
        <taxon>Eukaryota</taxon>
        <taxon>Ichthyosporea</taxon>
        <taxon>Ichthyophonida</taxon>
        <taxon>Sphaeroforma</taxon>
    </lineage>
</organism>
<dbReference type="EMBL" id="KQ247997">
    <property type="protein sequence ID" value="KNC71855.1"/>
    <property type="molecule type" value="Genomic_DNA"/>
</dbReference>
<reference evidence="2 3" key="1">
    <citation type="submission" date="2011-02" db="EMBL/GenBank/DDBJ databases">
        <title>The Genome Sequence of Sphaeroforma arctica JP610.</title>
        <authorList>
            <consortium name="The Broad Institute Genome Sequencing Platform"/>
            <person name="Russ C."/>
            <person name="Cuomo C."/>
            <person name="Young S.K."/>
            <person name="Zeng Q."/>
            <person name="Gargeya S."/>
            <person name="Alvarado L."/>
            <person name="Berlin A."/>
            <person name="Chapman S.B."/>
            <person name="Chen Z."/>
            <person name="Freedman E."/>
            <person name="Gellesch M."/>
            <person name="Goldberg J."/>
            <person name="Griggs A."/>
            <person name="Gujja S."/>
            <person name="Heilman E."/>
            <person name="Heiman D."/>
            <person name="Howarth C."/>
            <person name="Mehta T."/>
            <person name="Neiman D."/>
            <person name="Pearson M."/>
            <person name="Roberts A."/>
            <person name="Saif S."/>
            <person name="Shea T."/>
            <person name="Shenoy N."/>
            <person name="Sisk P."/>
            <person name="Stolte C."/>
            <person name="Sykes S."/>
            <person name="White J."/>
            <person name="Yandava C."/>
            <person name="Burger G."/>
            <person name="Gray M.W."/>
            <person name="Holland P.W.H."/>
            <person name="King N."/>
            <person name="Lang F.B.F."/>
            <person name="Roger A.J."/>
            <person name="Ruiz-Trillo I."/>
            <person name="Haas B."/>
            <person name="Nusbaum C."/>
            <person name="Birren B."/>
        </authorList>
    </citation>
    <scope>NUCLEOTIDE SEQUENCE [LARGE SCALE GENOMIC DNA]</scope>
    <source>
        <strain evidence="2 3">JP610</strain>
    </source>
</reference>
<dbReference type="Proteomes" id="UP000054560">
    <property type="component" value="Unassembled WGS sequence"/>
</dbReference>
<dbReference type="OrthoDB" id="447314at2759"/>
<evidence type="ECO:0000256" key="1">
    <source>
        <dbReference type="SAM" id="MobiDB-lite"/>
    </source>
</evidence>
<protein>
    <submittedName>
        <fullName evidence="2">Uncharacterized protein</fullName>
    </submittedName>
</protein>
<sequence length="136" mass="14885">MSLTNSNKTINTLYKESTRHGSNPLITGHSSASIMSGSADSGSNDGNRFTSISMRESLSSNLSGKVIRDSLSTQDVTDERETDGFGGDNNRSNAFERDMQEGFTSNNFDLSENVEAEDQRAGLVDSEKVWNKAHFH</sequence>
<feature type="compositionally biased region" description="Polar residues" evidence="1">
    <location>
        <begin position="18"/>
        <end position="29"/>
    </location>
</feature>
<keyword evidence="3" id="KW-1185">Reference proteome</keyword>
<proteinExistence type="predicted"/>
<feature type="region of interest" description="Disordered" evidence="1">
    <location>
        <begin position="65"/>
        <end position="94"/>
    </location>
</feature>
<dbReference type="Pfam" id="PF09435">
    <property type="entry name" value="DUF2015"/>
    <property type="match status" value="1"/>
</dbReference>
<evidence type="ECO:0000313" key="3">
    <source>
        <dbReference type="Proteomes" id="UP000054560"/>
    </source>
</evidence>
<evidence type="ECO:0000313" key="2">
    <source>
        <dbReference type="EMBL" id="KNC71855.1"/>
    </source>
</evidence>
<dbReference type="InterPro" id="IPR018559">
    <property type="entry name" value="DUF2015"/>
</dbReference>
<name>A0A0L0F565_9EUKA</name>